<organism evidence="3 4">
    <name type="scientific">Tumebacillus algifaecis</name>
    <dbReference type="NCBI Taxonomy" id="1214604"/>
    <lineage>
        <taxon>Bacteria</taxon>
        <taxon>Bacillati</taxon>
        <taxon>Bacillota</taxon>
        <taxon>Bacilli</taxon>
        <taxon>Bacillales</taxon>
        <taxon>Alicyclobacillaceae</taxon>
        <taxon>Tumebacillus</taxon>
    </lineage>
</organism>
<keyword evidence="4" id="KW-1185">Reference proteome</keyword>
<dbReference type="AlphaFoldDB" id="A0A223D1S3"/>
<evidence type="ECO:0000259" key="2">
    <source>
        <dbReference type="Pfam" id="PF20732"/>
    </source>
</evidence>
<evidence type="ECO:0000313" key="3">
    <source>
        <dbReference type="EMBL" id="ASS75327.1"/>
    </source>
</evidence>
<dbReference type="InterPro" id="IPR048502">
    <property type="entry name" value="NamZ_N"/>
</dbReference>
<dbReference type="Gene3D" id="3.40.50.12170">
    <property type="entry name" value="Uncharacterised protein PF07075, DUF1343"/>
    <property type="match status" value="1"/>
</dbReference>
<feature type="domain" description="Peptidoglycan beta-N-acetylmuramidase NamZ N-terminal" evidence="1">
    <location>
        <begin position="22"/>
        <end position="223"/>
    </location>
</feature>
<feature type="domain" description="Peptidoglycan beta-N-acetylmuramidase NamZ C-terminal" evidence="2">
    <location>
        <begin position="227"/>
        <end position="383"/>
    </location>
</feature>
<dbReference type="InterPro" id="IPR008302">
    <property type="entry name" value="NamZ"/>
</dbReference>
<sequence>MIRIGIERFLADDLGRFKGAKVGLLSHHPAVNDQFVTTIDLVALHPDLQLQALFTPEHGLFGVAQAGEQIGDELHPRYQVPIYSLYGTRKKPTATMLAGLDVLLIDFQDVGARFYTYISALGYMLEAAAEAGLPVVVLDRPNPIGGQIVEGPLLQPNFISYVGRYQIPLRFGLTIGELALWIAKQEQLAVNLTIVPMTGWKRSMWFDQTGRDWVPPSPNMPALTTAIVYPGMTFFEGTNVSEGRGTTRPFEFFGAPWIEPSELIARFQERGIPGVQLRETCFIPTFSKYKDEICRGAHVHVTDREQFRPVRMAMHLLEVIKELYPDYLKWTDPVKGRHFIDLLAGTDQLRLALDSGQDLTSLYEKWETETEAFRSSLATNFLYS</sequence>
<dbReference type="PANTHER" id="PTHR42915:SF1">
    <property type="entry name" value="PEPTIDOGLYCAN BETA-N-ACETYLMURAMIDASE NAMZ"/>
    <property type="match status" value="1"/>
</dbReference>
<dbReference type="Proteomes" id="UP000214688">
    <property type="component" value="Chromosome"/>
</dbReference>
<gene>
    <name evidence="3" type="ORF">CIG75_10215</name>
</gene>
<dbReference type="InterPro" id="IPR048503">
    <property type="entry name" value="NamZ_C"/>
</dbReference>
<proteinExistence type="predicted"/>
<accession>A0A223D1S3</accession>
<protein>
    <recommendedName>
        <fullName evidence="5">DUF1343 domain-containing protein</fullName>
    </recommendedName>
</protein>
<dbReference type="RefSeq" id="WP_094236575.1">
    <property type="nucleotide sequence ID" value="NZ_CP022657.1"/>
</dbReference>
<name>A0A223D1S3_9BACL</name>
<dbReference type="EMBL" id="CP022657">
    <property type="protein sequence ID" value="ASS75327.1"/>
    <property type="molecule type" value="Genomic_DNA"/>
</dbReference>
<reference evidence="3 4" key="1">
    <citation type="journal article" date="2015" name="Int. J. Syst. Evol. Microbiol.">
        <title>Tumebacillus algifaecis sp. nov., isolated from decomposing algal scum.</title>
        <authorList>
            <person name="Wu Y.F."/>
            <person name="Zhang B."/>
            <person name="Xing P."/>
            <person name="Wu Q.L."/>
            <person name="Liu S.J."/>
        </authorList>
    </citation>
    <scope>NUCLEOTIDE SEQUENCE [LARGE SCALE GENOMIC DNA]</scope>
    <source>
        <strain evidence="3 4">THMBR28</strain>
    </source>
</reference>
<dbReference type="OrthoDB" id="9801061at2"/>
<dbReference type="PANTHER" id="PTHR42915">
    <property type="entry name" value="HYPOTHETICAL 460 KDA PROTEIN IN FEUA-SIGW INTERGENIC REGION [PRECURSOR]"/>
    <property type="match status" value="1"/>
</dbReference>
<dbReference type="Pfam" id="PF20732">
    <property type="entry name" value="NamZ_C"/>
    <property type="match status" value="1"/>
</dbReference>
<dbReference type="PIRSF" id="PIRSF016719">
    <property type="entry name" value="UCP016719"/>
    <property type="match status" value="1"/>
</dbReference>
<dbReference type="Gene3D" id="3.90.1150.140">
    <property type="match status" value="1"/>
</dbReference>
<evidence type="ECO:0000313" key="4">
    <source>
        <dbReference type="Proteomes" id="UP000214688"/>
    </source>
</evidence>
<dbReference type="GO" id="GO:0033922">
    <property type="term" value="F:peptidoglycan beta-N-acetylmuramidase activity"/>
    <property type="evidence" value="ECO:0007669"/>
    <property type="project" value="InterPro"/>
</dbReference>
<dbReference type="Pfam" id="PF07075">
    <property type="entry name" value="NamZ_N"/>
    <property type="match status" value="1"/>
</dbReference>
<evidence type="ECO:0008006" key="5">
    <source>
        <dbReference type="Google" id="ProtNLM"/>
    </source>
</evidence>
<evidence type="ECO:0000259" key="1">
    <source>
        <dbReference type="Pfam" id="PF07075"/>
    </source>
</evidence>
<dbReference type="KEGG" id="tab:CIG75_10215"/>